<dbReference type="Gene3D" id="3.40.50.720">
    <property type="entry name" value="NAD(P)-binding Rossmann-like Domain"/>
    <property type="match status" value="1"/>
</dbReference>
<protein>
    <recommendedName>
        <fullName evidence="4 6">dTDP-4-dehydrorhamnose reductase</fullName>
        <ecNumber evidence="3 6">1.1.1.133</ecNumber>
    </recommendedName>
</protein>
<evidence type="ECO:0000256" key="3">
    <source>
        <dbReference type="ARBA" id="ARBA00012929"/>
    </source>
</evidence>
<sequence>MSLLIFGKTGQVAQALQATTPVTALDRSAADLADPAACARAIHAHAPRAVINAAGWTAVDDAEDHPEAAHVINALAPAAMAAACAERNIPFVHISTDYVFDGQGNTPYAPDDPAAPLGVYGITKEAGERAVRAAGGCSAILRTSWVFSAHGNNFVKTMLRLGTQRDALSIVNDQIGGPTPARAIAAACLEMATQLHTNPDRAGTYHLSGDPDVSWAAFATEIFAQAGLACTVTPIPSAEFPTKARRPANSRLSCDSLAATFGITRPDWRLDLADVLYDLKGSPL</sequence>
<evidence type="ECO:0000256" key="6">
    <source>
        <dbReference type="RuleBase" id="RU364082"/>
    </source>
</evidence>
<dbReference type="GO" id="GO:0019305">
    <property type="term" value="P:dTDP-rhamnose biosynthetic process"/>
    <property type="evidence" value="ECO:0007669"/>
    <property type="project" value="UniProtKB-UniPathway"/>
</dbReference>
<name>A0A1X7A432_9RHOB</name>
<evidence type="ECO:0000256" key="4">
    <source>
        <dbReference type="ARBA" id="ARBA00017099"/>
    </source>
</evidence>
<dbReference type="PANTHER" id="PTHR10491:SF4">
    <property type="entry name" value="METHIONINE ADENOSYLTRANSFERASE 2 SUBUNIT BETA"/>
    <property type="match status" value="1"/>
</dbReference>
<evidence type="ECO:0000256" key="2">
    <source>
        <dbReference type="ARBA" id="ARBA00010944"/>
    </source>
</evidence>
<keyword evidence="6 8" id="KW-0560">Oxidoreductase</keyword>
<evidence type="ECO:0000313" key="9">
    <source>
        <dbReference type="Proteomes" id="UP000194012"/>
    </source>
</evidence>
<dbReference type="Gene3D" id="3.90.25.10">
    <property type="entry name" value="UDP-galactose 4-epimerase, domain 1"/>
    <property type="match status" value="1"/>
</dbReference>
<dbReference type="RefSeq" id="WP_085828261.1">
    <property type="nucleotide sequence ID" value="NZ_FWFJ01000044.1"/>
</dbReference>
<dbReference type="NCBIfam" id="TIGR01214">
    <property type="entry name" value="rmlD"/>
    <property type="match status" value="1"/>
</dbReference>
<evidence type="ECO:0000259" key="7">
    <source>
        <dbReference type="Pfam" id="PF04321"/>
    </source>
</evidence>
<dbReference type="UniPathway" id="UPA00124"/>
<gene>
    <name evidence="8" type="primary">rfbD</name>
    <name evidence="8" type="ORF">ROG8370_03320</name>
</gene>
<evidence type="ECO:0000313" key="8">
    <source>
        <dbReference type="EMBL" id="SLN70024.1"/>
    </source>
</evidence>
<comment type="function">
    <text evidence="6">Catalyzes the reduction of dTDP-6-deoxy-L-lyxo-4-hexulose to yield dTDP-L-rhamnose.</text>
</comment>
<evidence type="ECO:0000256" key="1">
    <source>
        <dbReference type="ARBA" id="ARBA00004781"/>
    </source>
</evidence>
<dbReference type="InterPro" id="IPR036291">
    <property type="entry name" value="NAD(P)-bd_dom_sf"/>
</dbReference>
<dbReference type="GO" id="GO:0005829">
    <property type="term" value="C:cytosol"/>
    <property type="evidence" value="ECO:0007669"/>
    <property type="project" value="TreeGrafter"/>
</dbReference>
<dbReference type="EMBL" id="FWFJ01000044">
    <property type="protein sequence ID" value="SLN70024.1"/>
    <property type="molecule type" value="Genomic_DNA"/>
</dbReference>
<dbReference type="SUPFAM" id="SSF51735">
    <property type="entry name" value="NAD(P)-binding Rossmann-fold domains"/>
    <property type="match status" value="1"/>
</dbReference>
<dbReference type="InterPro" id="IPR029903">
    <property type="entry name" value="RmlD-like-bd"/>
</dbReference>
<keyword evidence="6" id="KW-0521">NADP</keyword>
<dbReference type="AlphaFoldDB" id="A0A1X7A432"/>
<dbReference type="InterPro" id="IPR005913">
    <property type="entry name" value="dTDP_dehydrorham_reduct"/>
</dbReference>
<dbReference type="OrthoDB" id="9803892at2"/>
<dbReference type="Proteomes" id="UP000194012">
    <property type="component" value="Unassembled WGS sequence"/>
</dbReference>
<comment type="similarity">
    <text evidence="2 6">Belongs to the dTDP-4-dehydrorhamnose reductase family.</text>
</comment>
<accession>A0A1X7A432</accession>
<comment type="cofactor">
    <cofactor evidence="6">
        <name>Mg(2+)</name>
        <dbReference type="ChEBI" id="CHEBI:18420"/>
    </cofactor>
    <text evidence="6">Binds 1 Mg(2+) ion per monomer.</text>
</comment>
<proteinExistence type="inferred from homology"/>
<comment type="catalytic activity">
    <reaction evidence="5 6">
        <text>dTDP-beta-L-rhamnose + NADP(+) = dTDP-4-dehydro-beta-L-rhamnose + NADPH + H(+)</text>
        <dbReference type="Rhea" id="RHEA:21796"/>
        <dbReference type="ChEBI" id="CHEBI:15378"/>
        <dbReference type="ChEBI" id="CHEBI:57510"/>
        <dbReference type="ChEBI" id="CHEBI:57783"/>
        <dbReference type="ChEBI" id="CHEBI:58349"/>
        <dbReference type="ChEBI" id="CHEBI:62830"/>
        <dbReference type="EC" id="1.1.1.133"/>
    </reaction>
</comment>
<feature type="domain" description="RmlD-like substrate binding" evidence="7">
    <location>
        <begin position="1"/>
        <end position="278"/>
    </location>
</feature>
<keyword evidence="9" id="KW-1185">Reference proteome</keyword>
<dbReference type="CDD" id="cd05254">
    <property type="entry name" value="dTDP_HR_like_SDR_e"/>
    <property type="match status" value="1"/>
</dbReference>
<dbReference type="PANTHER" id="PTHR10491">
    <property type="entry name" value="DTDP-4-DEHYDRORHAMNOSE REDUCTASE"/>
    <property type="match status" value="1"/>
</dbReference>
<organism evidence="8 9">
    <name type="scientific">Roseovarius gaetbuli</name>
    <dbReference type="NCBI Taxonomy" id="1356575"/>
    <lineage>
        <taxon>Bacteria</taxon>
        <taxon>Pseudomonadati</taxon>
        <taxon>Pseudomonadota</taxon>
        <taxon>Alphaproteobacteria</taxon>
        <taxon>Rhodobacterales</taxon>
        <taxon>Roseobacteraceae</taxon>
        <taxon>Roseovarius</taxon>
    </lineage>
</organism>
<evidence type="ECO:0000256" key="5">
    <source>
        <dbReference type="ARBA" id="ARBA00048200"/>
    </source>
</evidence>
<dbReference type="EC" id="1.1.1.133" evidence="3 6"/>
<dbReference type="GO" id="GO:0008831">
    <property type="term" value="F:dTDP-4-dehydrorhamnose reductase activity"/>
    <property type="evidence" value="ECO:0007669"/>
    <property type="project" value="UniProtKB-EC"/>
</dbReference>
<comment type="pathway">
    <text evidence="1 6">Carbohydrate biosynthesis; dTDP-L-rhamnose biosynthesis.</text>
</comment>
<dbReference type="Pfam" id="PF04321">
    <property type="entry name" value="RmlD_sub_bind"/>
    <property type="match status" value="1"/>
</dbReference>
<reference evidence="9" key="1">
    <citation type="submission" date="2017-03" db="EMBL/GenBank/DDBJ databases">
        <authorList>
            <person name="Rodrigo-Torres L."/>
            <person name="Arahal R.D."/>
            <person name="Lucena T."/>
        </authorList>
    </citation>
    <scope>NUCLEOTIDE SEQUENCE [LARGE SCALE GENOMIC DNA]</scope>
    <source>
        <strain evidence="9">CECT 8370</strain>
    </source>
</reference>